<name>A0A9J6AD26_SOLCO</name>
<sequence>MWKLLNQLAVENSGVELEFSPYGGKLSDISESEIPFPHRAGNIFMIEYACIGEKLKILKEI</sequence>
<dbReference type="AlphaFoldDB" id="A0A9J6AD26"/>
<comment type="caution">
    <text evidence="1">The sequence shown here is derived from an EMBL/GenBank/DDBJ whole genome shotgun (WGS) entry which is preliminary data.</text>
</comment>
<protein>
    <submittedName>
        <fullName evidence="1">Uncharacterized protein</fullName>
    </submittedName>
</protein>
<dbReference type="Proteomes" id="UP000824120">
    <property type="component" value="Chromosome 2"/>
</dbReference>
<evidence type="ECO:0000313" key="2">
    <source>
        <dbReference type="Proteomes" id="UP000824120"/>
    </source>
</evidence>
<organism evidence="1 2">
    <name type="scientific">Solanum commersonii</name>
    <name type="common">Commerson's wild potato</name>
    <name type="synonym">Commerson's nightshade</name>
    <dbReference type="NCBI Taxonomy" id="4109"/>
    <lineage>
        <taxon>Eukaryota</taxon>
        <taxon>Viridiplantae</taxon>
        <taxon>Streptophyta</taxon>
        <taxon>Embryophyta</taxon>
        <taxon>Tracheophyta</taxon>
        <taxon>Spermatophyta</taxon>
        <taxon>Magnoliopsida</taxon>
        <taxon>eudicotyledons</taxon>
        <taxon>Gunneridae</taxon>
        <taxon>Pentapetalae</taxon>
        <taxon>asterids</taxon>
        <taxon>lamiids</taxon>
        <taxon>Solanales</taxon>
        <taxon>Solanaceae</taxon>
        <taxon>Solanoideae</taxon>
        <taxon>Solaneae</taxon>
        <taxon>Solanum</taxon>
    </lineage>
</organism>
<dbReference type="Gene3D" id="3.40.462.20">
    <property type="match status" value="1"/>
</dbReference>
<gene>
    <name evidence="1" type="ORF">H5410_007292</name>
</gene>
<proteinExistence type="predicted"/>
<accession>A0A9J6AD26</accession>
<dbReference type="OrthoDB" id="1571264at2759"/>
<dbReference type="EMBL" id="JACXVP010000002">
    <property type="protein sequence ID" value="KAG5622074.1"/>
    <property type="molecule type" value="Genomic_DNA"/>
</dbReference>
<reference evidence="1 2" key="1">
    <citation type="submission" date="2020-09" db="EMBL/GenBank/DDBJ databases">
        <title>De no assembly of potato wild relative species, Solanum commersonii.</title>
        <authorList>
            <person name="Cho K."/>
        </authorList>
    </citation>
    <scope>NUCLEOTIDE SEQUENCE [LARGE SCALE GENOMIC DNA]</scope>
    <source>
        <strain evidence="1">LZ3.2</strain>
        <tissue evidence="1">Leaf</tissue>
    </source>
</reference>
<evidence type="ECO:0000313" key="1">
    <source>
        <dbReference type="EMBL" id="KAG5622074.1"/>
    </source>
</evidence>
<keyword evidence="2" id="KW-1185">Reference proteome</keyword>